<evidence type="ECO:0000313" key="1">
    <source>
        <dbReference type="EMBL" id="UEP19871.1"/>
    </source>
</evidence>
<organism evidence="1">
    <name type="scientific">Klebsiella phage vB_Kpn-VAC111</name>
    <dbReference type="NCBI Taxonomy" id="2886109"/>
    <lineage>
        <taxon>Viruses</taxon>
        <taxon>Duplodnaviria</taxon>
        <taxon>Heunggongvirae</taxon>
        <taxon>Uroviricota</taxon>
        <taxon>Caudoviricetes</taxon>
        <taxon>Drexlerviridae</taxon>
        <taxon>Webervirus</taxon>
    </lineage>
</organism>
<dbReference type="EMBL" id="MZ612111">
    <property type="protein sequence ID" value="UEP19871.1"/>
    <property type="molecule type" value="Genomic_DNA"/>
</dbReference>
<name>A0A8K1YSK2_9CAUD</name>
<sequence>MLPFRNSAISSLAFSARYTLARITRPAFRNSTFC</sequence>
<accession>A0A8K1YSK2</accession>
<proteinExistence type="predicted"/>
<reference evidence="1" key="1">
    <citation type="submission" date="2021-07" db="EMBL/GenBank/DDBJ databases">
        <authorList>
            <person name="Bleriot I."/>
            <person name="Blasco L."/>
            <person name="Pacios O."/>
            <person name="Fernandez-Garcia L."/>
            <person name="Ambroa A."/>
            <person name="Lopez M."/>
            <person name="Ortiz-Cartagena C."/>
            <person name="Fernandez-Cuenca F."/>
            <person name="Oteo J."/>
            <person name="Pascual A."/>
            <person name="Martinez-Martinez L."/>
            <person name="Domingo-Calap P."/>
            <person name="Wood T.K."/>
            <person name="Tomas M."/>
        </authorList>
    </citation>
    <scope>NUCLEOTIDE SEQUENCE</scope>
</reference>
<protein>
    <submittedName>
        <fullName evidence="1">Uncharacterized protein</fullName>
    </submittedName>
</protein>